<dbReference type="InterPro" id="IPR044533">
    <property type="entry name" value="FLZ1/2/3"/>
</dbReference>
<evidence type="ECO:0000256" key="2">
    <source>
        <dbReference type="ARBA" id="ARBA00022723"/>
    </source>
</evidence>
<dbReference type="GO" id="GO:0008270">
    <property type="term" value="F:zinc ion binding"/>
    <property type="evidence" value="ECO:0007669"/>
    <property type="project" value="UniProtKB-KW"/>
</dbReference>
<protein>
    <submittedName>
        <fullName evidence="7">FCS-LIKE ZINC FINGER 1-RELATED</fullName>
    </submittedName>
</protein>
<comment type="similarity">
    <text evidence="1">Belongs to the FLZ family.</text>
</comment>
<dbReference type="EMBL" id="JAPFFK010000020">
    <property type="protein sequence ID" value="KAJ6679358.1"/>
    <property type="molecule type" value="Genomic_DNA"/>
</dbReference>
<evidence type="ECO:0000256" key="5">
    <source>
        <dbReference type="SAM" id="MobiDB-lite"/>
    </source>
</evidence>
<dbReference type="PANTHER" id="PTHR46057:SF13">
    <property type="entry name" value="FLZ-TYPE DOMAIN-CONTAINING PROTEIN"/>
    <property type="match status" value="1"/>
</dbReference>
<name>A0A9Q0P0J8_SALPP</name>
<gene>
    <name evidence="7" type="ORF">OIU79_019172</name>
</gene>
<dbReference type="PANTHER" id="PTHR46057">
    <property type="entry name" value="FCS-LIKE ZINC FINGER 1-RELATED"/>
    <property type="match status" value="1"/>
</dbReference>
<evidence type="ECO:0000256" key="3">
    <source>
        <dbReference type="ARBA" id="ARBA00022771"/>
    </source>
</evidence>
<evidence type="ECO:0000256" key="1">
    <source>
        <dbReference type="ARBA" id="ARBA00009374"/>
    </source>
</evidence>
<dbReference type="PROSITE" id="PS51795">
    <property type="entry name" value="ZF_FLZ"/>
    <property type="match status" value="1"/>
</dbReference>
<keyword evidence="2" id="KW-0479">Metal-binding</keyword>
<comment type="caution">
    <text evidence="7">The sequence shown here is derived from an EMBL/GenBank/DDBJ whole genome shotgun (WGS) entry which is preliminary data.</text>
</comment>
<feature type="region of interest" description="Disordered" evidence="5">
    <location>
        <begin position="140"/>
        <end position="178"/>
    </location>
</feature>
<keyword evidence="3" id="KW-0862">Zinc</keyword>
<evidence type="ECO:0000259" key="6">
    <source>
        <dbReference type="PROSITE" id="PS51795"/>
    </source>
</evidence>
<feature type="domain" description="FLZ-type" evidence="6">
    <location>
        <begin position="98"/>
        <end position="142"/>
    </location>
</feature>
<keyword evidence="8" id="KW-1185">Reference proteome</keyword>
<keyword evidence="3" id="KW-0863">Zinc-finger</keyword>
<evidence type="ECO:0000256" key="4">
    <source>
        <dbReference type="PROSITE-ProRule" id="PRU01131"/>
    </source>
</evidence>
<evidence type="ECO:0000313" key="7">
    <source>
        <dbReference type="EMBL" id="KAJ6679358.1"/>
    </source>
</evidence>
<dbReference type="InterPro" id="IPR007650">
    <property type="entry name" value="Zf-FLZ_dom"/>
</dbReference>
<feature type="zinc finger region" description="FLZ-type" evidence="4">
    <location>
        <begin position="98"/>
        <end position="142"/>
    </location>
</feature>
<dbReference type="Proteomes" id="UP001151532">
    <property type="component" value="Chromosome 14"/>
</dbReference>
<reference evidence="7" key="2">
    <citation type="journal article" date="2023" name="Int. J. Mol. Sci.">
        <title>De Novo Assembly and Annotation of 11 Diverse Shrub Willow (Salix) Genomes Reveals Novel Gene Organization in Sex-Linked Regions.</title>
        <authorList>
            <person name="Hyden B."/>
            <person name="Feng K."/>
            <person name="Yates T.B."/>
            <person name="Jawdy S."/>
            <person name="Cereghino C."/>
            <person name="Smart L.B."/>
            <person name="Muchero W."/>
        </authorList>
    </citation>
    <scope>NUCLEOTIDE SEQUENCE</scope>
    <source>
        <tissue evidence="7">Shoot tip</tissue>
    </source>
</reference>
<accession>A0A9Q0P0J8</accession>
<organism evidence="7 8">
    <name type="scientific">Salix purpurea</name>
    <name type="common">Purple osier willow</name>
    <dbReference type="NCBI Taxonomy" id="77065"/>
    <lineage>
        <taxon>Eukaryota</taxon>
        <taxon>Viridiplantae</taxon>
        <taxon>Streptophyta</taxon>
        <taxon>Embryophyta</taxon>
        <taxon>Tracheophyta</taxon>
        <taxon>Spermatophyta</taxon>
        <taxon>Magnoliopsida</taxon>
        <taxon>eudicotyledons</taxon>
        <taxon>Gunneridae</taxon>
        <taxon>Pentapetalae</taxon>
        <taxon>rosids</taxon>
        <taxon>fabids</taxon>
        <taxon>Malpighiales</taxon>
        <taxon>Salicaceae</taxon>
        <taxon>Saliceae</taxon>
        <taxon>Salix</taxon>
    </lineage>
</organism>
<dbReference type="AlphaFoldDB" id="A0A9Q0P0J8"/>
<proteinExistence type="inferred from homology"/>
<reference evidence="7" key="1">
    <citation type="submission" date="2022-11" db="EMBL/GenBank/DDBJ databases">
        <authorList>
            <person name="Hyden B.L."/>
            <person name="Feng K."/>
            <person name="Yates T."/>
            <person name="Jawdy S."/>
            <person name="Smart L.B."/>
            <person name="Muchero W."/>
        </authorList>
    </citation>
    <scope>NUCLEOTIDE SEQUENCE</scope>
    <source>
        <tissue evidence="7">Shoot tip</tissue>
    </source>
</reference>
<dbReference type="OrthoDB" id="1916924at2759"/>
<evidence type="ECO:0000313" key="8">
    <source>
        <dbReference type="Proteomes" id="UP001151532"/>
    </source>
</evidence>
<dbReference type="Pfam" id="PF04570">
    <property type="entry name" value="zf-FLZ"/>
    <property type="match status" value="1"/>
</dbReference>
<sequence>MNSTCGLFSSNQKSPSCNKVTDHSNTLLLHAPDPTKSTPCLSLYKLPSSHLPFSSPFLSVLALLRSRFFLYHHHHHHRFGFKSIMSYYSGCLDSHQPHFLEACFLCRKTLACNSDIFMYRGNTPFCSKECRQEQIEIDESTEKKSWKMSSSSSRSIRKSDPKDSTPNKTVRTGTVAVA</sequence>